<sequence length="100" mass="10511">MPSETATALAILAASGAAVGAVQFLPPLTAYEAPLGRKDAQGRTVLDELSYCRATLPGVDCGCFAQKAVQIMAQDTPRIKGWTYADPRALALSQAADRCR</sequence>
<accession>A0AAW9SM40</accession>
<keyword evidence="2" id="KW-1185">Reference proteome</keyword>
<name>A0AAW9SM40_9RHOB</name>
<protein>
    <submittedName>
        <fullName evidence="1">Uncharacterized protein</fullName>
    </submittedName>
</protein>
<dbReference type="RefSeq" id="WP_347167097.1">
    <property type="nucleotide sequence ID" value="NZ_JBDNCH010000002.1"/>
</dbReference>
<dbReference type="EMBL" id="JBDNCH010000002">
    <property type="protein sequence ID" value="MEN9062089.1"/>
    <property type="molecule type" value="Genomic_DNA"/>
</dbReference>
<gene>
    <name evidence="1" type="ORF">ABFB10_14890</name>
</gene>
<reference evidence="1 2" key="1">
    <citation type="submission" date="2024-05" db="EMBL/GenBank/DDBJ databases">
        <title>Genome sequence of Ponticoccus litoralis KCCM 90028.</title>
        <authorList>
            <person name="Kim J.M."/>
            <person name="Lee J.K."/>
            <person name="Choi B.J."/>
            <person name="Bayburt H."/>
            <person name="Baek J.H."/>
            <person name="Jeon C.O."/>
        </authorList>
    </citation>
    <scope>NUCLEOTIDE SEQUENCE [LARGE SCALE GENOMIC DNA]</scope>
    <source>
        <strain evidence="1 2">KCCM 90028</strain>
    </source>
</reference>
<organism evidence="1 2">
    <name type="scientific">Ponticoccus litoralis</name>
    <dbReference type="NCBI Taxonomy" id="422297"/>
    <lineage>
        <taxon>Bacteria</taxon>
        <taxon>Pseudomonadati</taxon>
        <taxon>Pseudomonadota</taxon>
        <taxon>Alphaproteobacteria</taxon>
        <taxon>Rhodobacterales</taxon>
        <taxon>Roseobacteraceae</taxon>
        <taxon>Ponticoccus</taxon>
    </lineage>
</organism>
<comment type="caution">
    <text evidence="1">The sequence shown here is derived from an EMBL/GenBank/DDBJ whole genome shotgun (WGS) entry which is preliminary data.</text>
</comment>
<dbReference type="Proteomes" id="UP001428774">
    <property type="component" value="Unassembled WGS sequence"/>
</dbReference>
<proteinExistence type="predicted"/>
<evidence type="ECO:0000313" key="2">
    <source>
        <dbReference type="Proteomes" id="UP001428774"/>
    </source>
</evidence>
<evidence type="ECO:0000313" key="1">
    <source>
        <dbReference type="EMBL" id="MEN9062089.1"/>
    </source>
</evidence>
<dbReference type="AlphaFoldDB" id="A0AAW9SM40"/>